<evidence type="ECO:0000259" key="5">
    <source>
        <dbReference type="Pfam" id="PF01361"/>
    </source>
</evidence>
<evidence type="ECO:0000256" key="4">
    <source>
        <dbReference type="RuleBase" id="RU362032"/>
    </source>
</evidence>
<dbReference type="Proteomes" id="UP000315017">
    <property type="component" value="Chromosome"/>
</dbReference>
<keyword evidence="2 4" id="KW-0413">Isomerase</keyword>
<evidence type="ECO:0000256" key="3">
    <source>
        <dbReference type="PIRSR" id="PIRSR618191-1"/>
    </source>
</evidence>
<feature type="domain" description="4-oxalocrotonate tautomerase-like" evidence="5">
    <location>
        <begin position="2"/>
        <end position="57"/>
    </location>
</feature>
<dbReference type="InterPro" id="IPR014347">
    <property type="entry name" value="Tautomerase/MIF_sf"/>
</dbReference>
<dbReference type="KEGG" id="aagg:ETAA8_36420"/>
<dbReference type="InterPro" id="IPR018191">
    <property type="entry name" value="4-OT"/>
</dbReference>
<comment type="similarity">
    <text evidence="1 4">Belongs to the 4-oxalocrotonate tautomerase family.</text>
</comment>
<sequence>MPIVTVQITREGATPQQKAEVIRGMTEVLTRVLDKPPALTHVLIQEVETENWGVGGLPALEYRQQTGLPVKRNQ</sequence>
<dbReference type="PANTHER" id="PTHR35530:SF1">
    <property type="entry name" value="2-HYDROXYMUCONATE TAUTOMERASE"/>
    <property type="match status" value="1"/>
</dbReference>
<proteinExistence type="inferred from homology"/>
<dbReference type="AlphaFoldDB" id="A0A517YE88"/>
<reference evidence="6 7" key="1">
    <citation type="submission" date="2019-02" db="EMBL/GenBank/DDBJ databases">
        <title>Deep-cultivation of Planctomycetes and their phenomic and genomic characterization uncovers novel biology.</title>
        <authorList>
            <person name="Wiegand S."/>
            <person name="Jogler M."/>
            <person name="Boedeker C."/>
            <person name="Pinto D."/>
            <person name="Vollmers J."/>
            <person name="Rivas-Marin E."/>
            <person name="Kohn T."/>
            <person name="Peeters S.H."/>
            <person name="Heuer A."/>
            <person name="Rast P."/>
            <person name="Oberbeckmann S."/>
            <person name="Bunk B."/>
            <person name="Jeske O."/>
            <person name="Meyerdierks A."/>
            <person name="Storesund J.E."/>
            <person name="Kallscheuer N."/>
            <person name="Luecker S."/>
            <person name="Lage O.M."/>
            <person name="Pohl T."/>
            <person name="Merkel B.J."/>
            <person name="Hornburger P."/>
            <person name="Mueller R.-W."/>
            <person name="Bruemmer F."/>
            <person name="Labrenz M."/>
            <person name="Spormann A.M."/>
            <person name="Op den Camp H."/>
            <person name="Overmann J."/>
            <person name="Amann R."/>
            <person name="Jetten M.S.M."/>
            <person name="Mascher T."/>
            <person name="Medema M.H."/>
            <person name="Devos D.P."/>
            <person name="Kaster A.-K."/>
            <person name="Ovreas L."/>
            <person name="Rohde M."/>
            <person name="Galperin M.Y."/>
            <person name="Jogler C."/>
        </authorList>
    </citation>
    <scope>NUCLEOTIDE SEQUENCE [LARGE SCALE GENOMIC DNA]</scope>
    <source>
        <strain evidence="6 7">ETA_A8</strain>
    </source>
</reference>
<feature type="active site" description="Proton acceptor; via imino nitrogen" evidence="3">
    <location>
        <position position="2"/>
    </location>
</feature>
<dbReference type="Pfam" id="PF01361">
    <property type="entry name" value="Tautomerase"/>
    <property type="match status" value="1"/>
</dbReference>
<dbReference type="NCBIfam" id="TIGR00013">
    <property type="entry name" value="taut"/>
    <property type="match status" value="1"/>
</dbReference>
<evidence type="ECO:0000313" key="7">
    <source>
        <dbReference type="Proteomes" id="UP000315017"/>
    </source>
</evidence>
<dbReference type="SUPFAM" id="SSF55331">
    <property type="entry name" value="Tautomerase/MIF"/>
    <property type="match status" value="1"/>
</dbReference>
<dbReference type="InterPro" id="IPR004370">
    <property type="entry name" value="4-OT-like_dom"/>
</dbReference>
<accession>A0A517YE88</accession>
<dbReference type="EMBL" id="CP036274">
    <property type="protein sequence ID" value="QDU28540.1"/>
    <property type="molecule type" value="Genomic_DNA"/>
</dbReference>
<evidence type="ECO:0000313" key="6">
    <source>
        <dbReference type="EMBL" id="QDU28540.1"/>
    </source>
</evidence>
<name>A0A517YE88_9BACT</name>
<dbReference type="PANTHER" id="PTHR35530">
    <property type="entry name" value="TAUTOMERASE-RELATED"/>
    <property type="match status" value="1"/>
</dbReference>
<keyword evidence="7" id="KW-1185">Reference proteome</keyword>
<evidence type="ECO:0000256" key="2">
    <source>
        <dbReference type="ARBA" id="ARBA00023235"/>
    </source>
</evidence>
<dbReference type="GO" id="GO:0016853">
    <property type="term" value="F:isomerase activity"/>
    <property type="evidence" value="ECO:0007669"/>
    <property type="project" value="UniProtKB-UniRule"/>
</dbReference>
<organism evidence="6 7">
    <name type="scientific">Anatilimnocola aggregata</name>
    <dbReference type="NCBI Taxonomy" id="2528021"/>
    <lineage>
        <taxon>Bacteria</taxon>
        <taxon>Pseudomonadati</taxon>
        <taxon>Planctomycetota</taxon>
        <taxon>Planctomycetia</taxon>
        <taxon>Pirellulales</taxon>
        <taxon>Pirellulaceae</taxon>
        <taxon>Anatilimnocola</taxon>
    </lineage>
</organism>
<dbReference type="RefSeq" id="WP_145090997.1">
    <property type="nucleotide sequence ID" value="NZ_CP036274.1"/>
</dbReference>
<evidence type="ECO:0000256" key="1">
    <source>
        <dbReference type="ARBA" id="ARBA00006723"/>
    </source>
</evidence>
<protein>
    <recommendedName>
        <fullName evidence="4">Tautomerase</fullName>
        <ecNumber evidence="4">5.3.2.-</ecNumber>
    </recommendedName>
</protein>
<dbReference type="EC" id="5.3.2.-" evidence="4"/>
<dbReference type="Gene3D" id="3.30.429.10">
    <property type="entry name" value="Macrophage Migration Inhibitory Factor"/>
    <property type="match status" value="1"/>
</dbReference>
<dbReference type="OrthoDB" id="9799841at2"/>
<gene>
    <name evidence="6" type="ORF">ETAA8_36420</name>
</gene>